<organism evidence="1">
    <name type="scientific">marine sediment metagenome</name>
    <dbReference type="NCBI Taxonomy" id="412755"/>
    <lineage>
        <taxon>unclassified sequences</taxon>
        <taxon>metagenomes</taxon>
        <taxon>ecological metagenomes</taxon>
    </lineage>
</organism>
<dbReference type="EMBL" id="BARS01052863">
    <property type="protein sequence ID" value="GAG46448.1"/>
    <property type="molecule type" value="Genomic_DNA"/>
</dbReference>
<evidence type="ECO:0000313" key="1">
    <source>
        <dbReference type="EMBL" id="GAG46448.1"/>
    </source>
</evidence>
<proteinExistence type="predicted"/>
<sequence>MPDQMNTPEAKAKAQAVRTSLKSVPELMKSASTWWPMAQRSKIEQKLENMPESYRATYLKAMDGNSLAAAVKAHCLECVSWLRVEVRECTATDCPMFPYRPYQED</sequence>
<accession>X0YCN3</accession>
<name>X0YCN3_9ZZZZ</name>
<gene>
    <name evidence="1" type="ORF">S01H1_78535</name>
</gene>
<dbReference type="AlphaFoldDB" id="X0YCN3"/>
<reference evidence="1" key="1">
    <citation type="journal article" date="2014" name="Front. Microbiol.">
        <title>High frequency of phylogenetically diverse reductive dehalogenase-homologous genes in deep subseafloor sedimentary metagenomes.</title>
        <authorList>
            <person name="Kawai M."/>
            <person name="Futagami T."/>
            <person name="Toyoda A."/>
            <person name="Takaki Y."/>
            <person name="Nishi S."/>
            <person name="Hori S."/>
            <person name="Arai W."/>
            <person name="Tsubouchi T."/>
            <person name="Morono Y."/>
            <person name="Uchiyama I."/>
            <person name="Ito T."/>
            <person name="Fujiyama A."/>
            <person name="Inagaki F."/>
            <person name="Takami H."/>
        </authorList>
    </citation>
    <scope>NUCLEOTIDE SEQUENCE</scope>
    <source>
        <strain evidence="1">Expedition CK06-06</strain>
    </source>
</reference>
<protein>
    <submittedName>
        <fullName evidence="1">Uncharacterized protein</fullName>
    </submittedName>
</protein>
<comment type="caution">
    <text evidence="1">The sequence shown here is derived from an EMBL/GenBank/DDBJ whole genome shotgun (WGS) entry which is preliminary data.</text>
</comment>